<organism evidence="2 3">
    <name type="scientific">Actinomadura vinacea</name>
    <dbReference type="NCBI Taxonomy" id="115336"/>
    <lineage>
        <taxon>Bacteria</taxon>
        <taxon>Bacillati</taxon>
        <taxon>Actinomycetota</taxon>
        <taxon>Actinomycetes</taxon>
        <taxon>Streptosporangiales</taxon>
        <taxon>Thermomonosporaceae</taxon>
        <taxon>Actinomadura</taxon>
    </lineage>
</organism>
<gene>
    <name evidence="2" type="ORF">GCM10010191_67140</name>
</gene>
<keyword evidence="1" id="KW-0812">Transmembrane</keyword>
<protein>
    <submittedName>
        <fullName evidence="2">Uncharacterized protein</fullName>
    </submittedName>
</protein>
<feature type="transmembrane region" description="Helical" evidence="1">
    <location>
        <begin position="120"/>
        <end position="140"/>
    </location>
</feature>
<dbReference type="RefSeq" id="WP_344594458.1">
    <property type="nucleotide sequence ID" value="NZ_BAAARW010000026.1"/>
</dbReference>
<comment type="caution">
    <text evidence="2">The sequence shown here is derived from an EMBL/GenBank/DDBJ whole genome shotgun (WGS) entry which is preliminary data.</text>
</comment>
<reference evidence="3" key="1">
    <citation type="journal article" date="2019" name="Int. J. Syst. Evol. Microbiol.">
        <title>The Global Catalogue of Microorganisms (GCM) 10K type strain sequencing project: providing services to taxonomists for standard genome sequencing and annotation.</title>
        <authorList>
            <consortium name="The Broad Institute Genomics Platform"/>
            <consortium name="The Broad Institute Genome Sequencing Center for Infectious Disease"/>
            <person name="Wu L."/>
            <person name="Ma J."/>
        </authorList>
    </citation>
    <scope>NUCLEOTIDE SEQUENCE [LARGE SCALE GENOMIC DNA]</scope>
    <source>
        <strain evidence="3">JCM 3325</strain>
    </source>
</reference>
<feature type="transmembrane region" description="Helical" evidence="1">
    <location>
        <begin position="32"/>
        <end position="54"/>
    </location>
</feature>
<feature type="transmembrane region" description="Helical" evidence="1">
    <location>
        <begin position="60"/>
        <end position="79"/>
    </location>
</feature>
<keyword evidence="1" id="KW-0472">Membrane</keyword>
<accession>A0ABP5X094</accession>
<feature type="transmembrane region" description="Helical" evidence="1">
    <location>
        <begin position="91"/>
        <end position="114"/>
    </location>
</feature>
<keyword evidence="1" id="KW-1133">Transmembrane helix</keyword>
<dbReference type="EMBL" id="BAAARW010000026">
    <property type="protein sequence ID" value="GAA2441483.1"/>
    <property type="molecule type" value="Genomic_DNA"/>
</dbReference>
<proteinExistence type="predicted"/>
<dbReference type="Proteomes" id="UP001501231">
    <property type="component" value="Unassembled WGS sequence"/>
</dbReference>
<name>A0ABP5X094_9ACTN</name>
<sequence>MDDTDPPTVGSAATALAEADKLRATVQQSSRWLIRFHLAYGAAAAVAVLLLGLVSSPAGIMTVTACWLVVIAALIGYAVRQPVSHRGMARTHGFMIAGWTVTYMAVLIPGVNWFEGDLMWWLPGAAVVAVPSLLSAYVTARHQLRPRSAD</sequence>
<evidence type="ECO:0000313" key="2">
    <source>
        <dbReference type="EMBL" id="GAA2441483.1"/>
    </source>
</evidence>
<keyword evidence="3" id="KW-1185">Reference proteome</keyword>
<evidence type="ECO:0000313" key="3">
    <source>
        <dbReference type="Proteomes" id="UP001501231"/>
    </source>
</evidence>
<evidence type="ECO:0000256" key="1">
    <source>
        <dbReference type="SAM" id="Phobius"/>
    </source>
</evidence>